<proteinExistence type="predicted"/>
<evidence type="ECO:0000313" key="3">
    <source>
        <dbReference type="Proteomes" id="UP000177067"/>
    </source>
</evidence>
<accession>A0A1F6LKB2</accession>
<dbReference type="Proteomes" id="UP000177067">
    <property type="component" value="Unassembled WGS sequence"/>
</dbReference>
<evidence type="ECO:0000256" key="1">
    <source>
        <dbReference type="SAM" id="Phobius"/>
    </source>
</evidence>
<feature type="transmembrane region" description="Helical" evidence="1">
    <location>
        <begin position="49"/>
        <end position="74"/>
    </location>
</feature>
<evidence type="ECO:0000313" key="2">
    <source>
        <dbReference type="EMBL" id="OGH59807.1"/>
    </source>
</evidence>
<keyword evidence="1" id="KW-0812">Transmembrane</keyword>
<gene>
    <name evidence="2" type="ORF">A2725_02200</name>
</gene>
<dbReference type="AlphaFoldDB" id="A0A1F6LKB2"/>
<feature type="transmembrane region" description="Helical" evidence="1">
    <location>
        <begin position="16"/>
        <end position="37"/>
    </location>
</feature>
<protein>
    <submittedName>
        <fullName evidence="2">Uncharacterized protein</fullName>
    </submittedName>
</protein>
<sequence>MNTNIPSQNKSKLEKISLGIFLTCMVFCAILFLFVFWTHNDSGNQTLISITATFFVVGLANFLIWLPIVIYRLIEVLKR</sequence>
<organism evidence="2 3">
    <name type="scientific">Candidatus Magasanikbacteria bacterium RIFCSPHIGHO2_01_FULL_33_34</name>
    <dbReference type="NCBI Taxonomy" id="1798671"/>
    <lineage>
        <taxon>Bacteria</taxon>
        <taxon>Candidatus Magasanikiibacteriota</taxon>
    </lineage>
</organism>
<keyword evidence="1" id="KW-0472">Membrane</keyword>
<dbReference type="EMBL" id="MFPS01000006">
    <property type="protein sequence ID" value="OGH59807.1"/>
    <property type="molecule type" value="Genomic_DNA"/>
</dbReference>
<keyword evidence="1" id="KW-1133">Transmembrane helix</keyword>
<reference evidence="2 3" key="1">
    <citation type="journal article" date="2016" name="Nat. Commun.">
        <title>Thousands of microbial genomes shed light on interconnected biogeochemical processes in an aquifer system.</title>
        <authorList>
            <person name="Anantharaman K."/>
            <person name="Brown C.T."/>
            <person name="Hug L.A."/>
            <person name="Sharon I."/>
            <person name="Castelle C.J."/>
            <person name="Probst A.J."/>
            <person name="Thomas B.C."/>
            <person name="Singh A."/>
            <person name="Wilkins M.J."/>
            <person name="Karaoz U."/>
            <person name="Brodie E.L."/>
            <person name="Williams K.H."/>
            <person name="Hubbard S.S."/>
            <person name="Banfield J.F."/>
        </authorList>
    </citation>
    <scope>NUCLEOTIDE SEQUENCE [LARGE SCALE GENOMIC DNA]</scope>
</reference>
<name>A0A1F6LKB2_9BACT</name>
<comment type="caution">
    <text evidence="2">The sequence shown here is derived from an EMBL/GenBank/DDBJ whole genome shotgun (WGS) entry which is preliminary data.</text>
</comment>